<gene>
    <name evidence="1" type="ORF">OP10G_0190</name>
</gene>
<dbReference type="HOGENOM" id="CLU_1324753_0_0_0"/>
<keyword evidence="2" id="KW-1185">Reference proteome</keyword>
<dbReference type="Proteomes" id="UP000027982">
    <property type="component" value="Chromosome"/>
</dbReference>
<evidence type="ECO:0000313" key="2">
    <source>
        <dbReference type="Proteomes" id="UP000027982"/>
    </source>
</evidence>
<dbReference type="KEGG" id="fgi:OP10G_0190"/>
<accession>A0A068NJ09</accession>
<dbReference type="EMBL" id="CP007139">
    <property type="protein sequence ID" value="AIE83558.1"/>
    <property type="molecule type" value="Genomic_DNA"/>
</dbReference>
<proteinExistence type="predicted"/>
<protein>
    <submittedName>
        <fullName evidence="1">Uncharacterized protein</fullName>
    </submittedName>
</protein>
<dbReference type="STRING" id="661478.OP10G_0190"/>
<evidence type="ECO:0000313" key="1">
    <source>
        <dbReference type="EMBL" id="AIE83558.1"/>
    </source>
</evidence>
<reference evidence="1 2" key="1">
    <citation type="journal article" date="2014" name="PLoS ONE">
        <title>The first complete genome sequence of the class fimbriimonadia in the phylum armatimonadetes.</title>
        <authorList>
            <person name="Hu Z.Y."/>
            <person name="Wang Y.Z."/>
            <person name="Im W.T."/>
            <person name="Wang S.Y."/>
            <person name="Zhao G.P."/>
            <person name="Zheng H.J."/>
            <person name="Quan Z.X."/>
        </authorList>
    </citation>
    <scope>NUCLEOTIDE SEQUENCE [LARGE SCALE GENOMIC DNA]</scope>
    <source>
        <strain evidence="1">Gsoil 348</strain>
    </source>
</reference>
<organism evidence="1 2">
    <name type="scientific">Fimbriimonas ginsengisoli Gsoil 348</name>
    <dbReference type="NCBI Taxonomy" id="661478"/>
    <lineage>
        <taxon>Bacteria</taxon>
        <taxon>Bacillati</taxon>
        <taxon>Armatimonadota</taxon>
        <taxon>Fimbriimonadia</taxon>
        <taxon>Fimbriimonadales</taxon>
        <taxon>Fimbriimonadaceae</taxon>
        <taxon>Fimbriimonas</taxon>
    </lineage>
</organism>
<sequence>MLSLACAAVFAHASIQFEIPVRFLRPSRIVAMIQGAEGRPALLPDPSVVQADDANWIVRVKGSADEVTQVRYFVKLVDVLKPTMQLKIHVDSPADRFGYDLTTSLRSGQKWRMSEDATGTNVVLSPRLNDDNTCTFFCEVEGAGSKWSTTFRLKEGQVLPFVLGSAIKREVRTDGTKITEKLESVPLPSLTFSYRLEKAKPYVRSKV</sequence>
<dbReference type="AlphaFoldDB" id="A0A068NJ09"/>
<dbReference type="RefSeq" id="WP_025227769.1">
    <property type="nucleotide sequence ID" value="NZ_CP007139.1"/>
</dbReference>
<name>A0A068NJ09_FIMGI</name>